<proteinExistence type="predicted"/>
<dbReference type="Pfam" id="PF00059">
    <property type="entry name" value="Lectin_C"/>
    <property type="match status" value="1"/>
</dbReference>
<dbReference type="PRINTS" id="PR01504">
    <property type="entry name" value="PNCREATITSAP"/>
</dbReference>
<dbReference type="Gene3D" id="3.10.100.10">
    <property type="entry name" value="Mannose-Binding Protein A, subunit A"/>
    <property type="match status" value="1"/>
</dbReference>
<dbReference type="InterPro" id="IPR050111">
    <property type="entry name" value="C-type_lectin/snaclec_domain"/>
</dbReference>
<dbReference type="Ensembl" id="ENSNMLT00000039325.1">
    <property type="protein sequence ID" value="ENSNMLP00000035307.1"/>
    <property type="gene ID" value="ENSNMLG00000021910.1"/>
</dbReference>
<reference evidence="3" key="1">
    <citation type="submission" date="2025-08" db="UniProtKB">
        <authorList>
            <consortium name="Ensembl"/>
        </authorList>
    </citation>
    <scope>IDENTIFICATION</scope>
</reference>
<dbReference type="InterPro" id="IPR016186">
    <property type="entry name" value="C-type_lectin-like/link_sf"/>
</dbReference>
<accession>A0A8C6UEW7</accession>
<dbReference type="PANTHER" id="PTHR22803">
    <property type="entry name" value="MANNOSE, PHOSPHOLIPASE, LECTIN RECEPTOR RELATED"/>
    <property type="match status" value="1"/>
</dbReference>
<reference evidence="3" key="2">
    <citation type="submission" date="2025-09" db="UniProtKB">
        <authorList>
            <consortium name="Ensembl"/>
        </authorList>
    </citation>
    <scope>IDENTIFICATION</scope>
</reference>
<feature type="signal peptide" evidence="1">
    <location>
        <begin position="1"/>
        <end position="24"/>
    </location>
</feature>
<feature type="domain" description="C-type lectin" evidence="2">
    <location>
        <begin position="37"/>
        <end position="159"/>
    </location>
</feature>
<keyword evidence="1" id="KW-0732">Signal</keyword>
<dbReference type="SMART" id="SM00034">
    <property type="entry name" value="CLECT"/>
    <property type="match status" value="1"/>
</dbReference>
<dbReference type="InterPro" id="IPR016187">
    <property type="entry name" value="CTDL_fold"/>
</dbReference>
<dbReference type="AlphaFoldDB" id="A0A8C6UEW7"/>
<dbReference type="InterPro" id="IPR001304">
    <property type="entry name" value="C-type_lectin-like"/>
</dbReference>
<evidence type="ECO:0000259" key="2">
    <source>
        <dbReference type="PROSITE" id="PS50041"/>
    </source>
</evidence>
<protein>
    <recommendedName>
        <fullName evidence="2">C-type lectin domain-containing protein</fullName>
    </recommendedName>
</protein>
<evidence type="ECO:0000313" key="3">
    <source>
        <dbReference type="Ensembl" id="ENSNMLP00000035307.1"/>
    </source>
</evidence>
<feature type="chain" id="PRO_5034667959" description="C-type lectin domain-containing protein" evidence="1">
    <location>
        <begin position="25"/>
        <end position="166"/>
    </location>
</feature>
<evidence type="ECO:0000313" key="4">
    <source>
        <dbReference type="Proteomes" id="UP000694523"/>
    </source>
</evidence>
<dbReference type="Proteomes" id="UP000694523">
    <property type="component" value="Unplaced"/>
</dbReference>
<dbReference type="PROSITE" id="PS50041">
    <property type="entry name" value="C_TYPE_LECTIN_2"/>
    <property type="match status" value="1"/>
</dbReference>
<organism evidence="3 4">
    <name type="scientific">Neogobius melanostomus</name>
    <name type="common">round goby</name>
    <dbReference type="NCBI Taxonomy" id="47308"/>
    <lineage>
        <taxon>Eukaryota</taxon>
        <taxon>Metazoa</taxon>
        <taxon>Chordata</taxon>
        <taxon>Craniata</taxon>
        <taxon>Vertebrata</taxon>
        <taxon>Euteleostomi</taxon>
        <taxon>Actinopterygii</taxon>
        <taxon>Neopterygii</taxon>
        <taxon>Teleostei</taxon>
        <taxon>Neoteleostei</taxon>
        <taxon>Acanthomorphata</taxon>
        <taxon>Gobiaria</taxon>
        <taxon>Gobiiformes</taxon>
        <taxon>Gobioidei</taxon>
        <taxon>Gobiidae</taxon>
        <taxon>Benthophilinae</taxon>
        <taxon>Neogobiini</taxon>
        <taxon>Neogobius</taxon>
    </lineage>
</organism>
<evidence type="ECO:0000256" key="1">
    <source>
        <dbReference type="SAM" id="SignalP"/>
    </source>
</evidence>
<dbReference type="SUPFAM" id="SSF56436">
    <property type="entry name" value="C-type lectin-like"/>
    <property type="match status" value="1"/>
</dbReference>
<sequence length="166" mass="18521">MAVNFPPITFLCLAGALLTAGAAAGFEPECPANWTPFGTRCFKFTDSSLTWTQAEKLCQSEGANLASIHSAEENAFVIDLIQKATGVSRRTWIGGHDAFQDNLWMWSDGSVWNYSDWNVHQPDNWNGNETFVEINHRVQGSNARWNDLMEDALRAYICAKDMTPCP</sequence>
<name>A0A8C6UEW7_9GOBI</name>
<keyword evidence="4" id="KW-1185">Reference proteome</keyword>